<protein>
    <submittedName>
        <fullName evidence="1">Uncharacterized protein</fullName>
    </submittedName>
</protein>
<keyword evidence="2" id="KW-1185">Reference proteome</keyword>
<reference evidence="1 2" key="1">
    <citation type="submission" date="2020-01" db="EMBL/GenBank/DDBJ databases">
        <authorList>
            <person name="Gupta K D."/>
        </authorList>
    </citation>
    <scope>NUCLEOTIDE SEQUENCE [LARGE SCALE GENOMIC DNA]</scope>
</reference>
<dbReference type="OrthoDB" id="2869654at2759"/>
<dbReference type="EMBL" id="CACVBS010000083">
    <property type="protein sequence ID" value="CAA7269947.1"/>
    <property type="molecule type" value="Genomic_DNA"/>
</dbReference>
<evidence type="ECO:0000313" key="1">
    <source>
        <dbReference type="EMBL" id="CAA7269947.1"/>
    </source>
</evidence>
<accession>A0A8S0WSL5</accession>
<name>A0A8S0WSL5_CYCAE</name>
<dbReference type="Proteomes" id="UP000467700">
    <property type="component" value="Unassembled WGS sequence"/>
</dbReference>
<evidence type="ECO:0000313" key="2">
    <source>
        <dbReference type="Proteomes" id="UP000467700"/>
    </source>
</evidence>
<dbReference type="AlphaFoldDB" id="A0A8S0WSL5"/>
<comment type="caution">
    <text evidence="1">The sequence shown here is derived from an EMBL/GenBank/DDBJ whole genome shotgun (WGS) entry which is preliminary data.</text>
</comment>
<organism evidence="1 2">
    <name type="scientific">Cyclocybe aegerita</name>
    <name type="common">Black poplar mushroom</name>
    <name type="synonym">Agrocybe aegerita</name>
    <dbReference type="NCBI Taxonomy" id="1973307"/>
    <lineage>
        <taxon>Eukaryota</taxon>
        <taxon>Fungi</taxon>
        <taxon>Dikarya</taxon>
        <taxon>Basidiomycota</taxon>
        <taxon>Agaricomycotina</taxon>
        <taxon>Agaricomycetes</taxon>
        <taxon>Agaricomycetidae</taxon>
        <taxon>Agaricales</taxon>
        <taxon>Agaricineae</taxon>
        <taxon>Bolbitiaceae</taxon>
        <taxon>Cyclocybe</taxon>
    </lineage>
</organism>
<gene>
    <name evidence="1" type="ORF">AAE3_LOCUS12207</name>
</gene>
<proteinExistence type="predicted"/>
<sequence length="485" mass="54939">MALLFAFPAPNGILSQASFGKTSTLRLESFNSPSRILHRFHRHPEDQMADSLTISTATSNRLGSARAPQEIWELAIEHLADDKKALNACSQVCRRFSPRSQALLFAHWDPRDETEVRTILNVRRLADLVRASPHVAAYIRQFWVFLGPPDDPTAITRYPDGAMPLITQLLPNLPNIHTIHLLSLSPDGAVDWKEDHAVSNGPKAALLAAFQHVATFERVTVKALRNFDLAFVSAASHIRRLELRSVLVTREPLTFLNQESSSFDPNPRRKCVVESLMYYFATGRCPERFVNYCLDHPDSTLELGELKSLSLRDPTDSTGANPISRLLRFCAPALVNLTLGYNSNIAAGAELPNLLPLERLAALRLDLSLAYYSNASHEERCNQAIQIVRSLPVDSQVRSITLIFHAENRYLMMHEAEVRIHDWRTFDDALFSAQTLLPHLDRFDVIYKYRNVGLTPGRFSENFKEEDFPHCRSLEISVSRRFEFL</sequence>